<dbReference type="PANTHER" id="PTHR11695">
    <property type="entry name" value="ALCOHOL DEHYDROGENASE RELATED"/>
    <property type="match status" value="1"/>
</dbReference>
<dbReference type="Proteomes" id="UP000198850">
    <property type="component" value="Unassembled WGS sequence"/>
</dbReference>
<feature type="domain" description="Enoyl reductase (ER)" evidence="2">
    <location>
        <begin position="12"/>
        <end position="311"/>
    </location>
</feature>
<dbReference type="GO" id="GO:0016491">
    <property type="term" value="F:oxidoreductase activity"/>
    <property type="evidence" value="ECO:0007669"/>
    <property type="project" value="UniProtKB-KW"/>
</dbReference>
<organism evidence="3 4">
    <name type="scientific">Pedobacter hartonius</name>
    <dbReference type="NCBI Taxonomy" id="425514"/>
    <lineage>
        <taxon>Bacteria</taxon>
        <taxon>Pseudomonadati</taxon>
        <taxon>Bacteroidota</taxon>
        <taxon>Sphingobacteriia</taxon>
        <taxon>Sphingobacteriales</taxon>
        <taxon>Sphingobacteriaceae</taxon>
        <taxon>Pedobacter</taxon>
    </lineage>
</organism>
<dbReference type="Gene3D" id="3.40.50.720">
    <property type="entry name" value="NAD(P)-binding Rossmann-like Domain"/>
    <property type="match status" value="1"/>
</dbReference>
<name>A0A1H3WMV4_9SPHI</name>
<dbReference type="InterPro" id="IPR050700">
    <property type="entry name" value="YIM1/Zinc_Alcohol_DH_Fams"/>
</dbReference>
<dbReference type="InterPro" id="IPR002364">
    <property type="entry name" value="Quin_OxRdtase/zeta-crystal_CS"/>
</dbReference>
<dbReference type="InterPro" id="IPR020843">
    <property type="entry name" value="ER"/>
</dbReference>
<evidence type="ECO:0000313" key="4">
    <source>
        <dbReference type="Proteomes" id="UP000198850"/>
    </source>
</evidence>
<dbReference type="Pfam" id="PF13602">
    <property type="entry name" value="ADH_zinc_N_2"/>
    <property type="match status" value="1"/>
</dbReference>
<dbReference type="CDD" id="cd05289">
    <property type="entry name" value="MDR_like_2"/>
    <property type="match status" value="1"/>
</dbReference>
<dbReference type="InterPro" id="IPR011032">
    <property type="entry name" value="GroES-like_sf"/>
</dbReference>
<dbReference type="SUPFAM" id="SSF51735">
    <property type="entry name" value="NAD(P)-binding Rossmann-fold domains"/>
    <property type="match status" value="1"/>
</dbReference>
<accession>A0A1H3WMV4</accession>
<dbReference type="GO" id="GO:0008270">
    <property type="term" value="F:zinc ion binding"/>
    <property type="evidence" value="ECO:0007669"/>
    <property type="project" value="InterPro"/>
</dbReference>
<dbReference type="STRING" id="425514.SAMN05443550_101324"/>
<keyword evidence="4" id="KW-1185">Reference proteome</keyword>
<dbReference type="EMBL" id="FNRA01000001">
    <property type="protein sequence ID" value="SDZ88507.1"/>
    <property type="molecule type" value="Genomic_DNA"/>
</dbReference>
<dbReference type="InterPro" id="IPR013154">
    <property type="entry name" value="ADH-like_N"/>
</dbReference>
<evidence type="ECO:0000313" key="3">
    <source>
        <dbReference type="EMBL" id="SDZ88507.1"/>
    </source>
</evidence>
<dbReference type="SUPFAM" id="SSF50129">
    <property type="entry name" value="GroES-like"/>
    <property type="match status" value="1"/>
</dbReference>
<dbReference type="PROSITE" id="PS01162">
    <property type="entry name" value="QOR_ZETA_CRYSTAL"/>
    <property type="match status" value="1"/>
</dbReference>
<dbReference type="Gene3D" id="3.90.180.10">
    <property type="entry name" value="Medium-chain alcohol dehydrogenases, catalytic domain"/>
    <property type="match status" value="1"/>
</dbReference>
<dbReference type="PANTHER" id="PTHR11695:SF294">
    <property type="entry name" value="RETICULON-4-INTERACTING PROTEIN 1, MITOCHONDRIAL"/>
    <property type="match status" value="1"/>
</dbReference>
<proteinExistence type="predicted"/>
<dbReference type="SMART" id="SM00829">
    <property type="entry name" value="PKS_ER"/>
    <property type="match status" value="1"/>
</dbReference>
<keyword evidence="1" id="KW-0560">Oxidoreductase</keyword>
<gene>
    <name evidence="3" type="ORF">SAMN05443550_101324</name>
</gene>
<dbReference type="AlphaFoldDB" id="A0A1H3WMV4"/>
<evidence type="ECO:0000259" key="2">
    <source>
        <dbReference type="SMART" id="SM00829"/>
    </source>
</evidence>
<dbReference type="InterPro" id="IPR036291">
    <property type="entry name" value="NAD(P)-bd_dom_sf"/>
</dbReference>
<sequence length="318" mass="33842">MLMKAIIIAQAGGTAELQIREIPVPHIQNGEVLIQVKAISINPVDTKTRKGNGQYSQIKDDHPIILGWDVSGVVSQSKSDLFNVGDEVFGMVNFPGHGKAYAEFVASPATHLALKPGEISHEEAAAATLAALTAYQSLVNTARIQAGQKILIHAAAGGVGHFAVQIAKHFGAYVAGTSSAKNKDFVLNLGADEHIDYHTTQLEEHAKDFDMVLDTIGGDNIDRSLTVIKQGGILISIPSGLNDSVGEKSKAKGVSGYTFKVASNGKDMQVIADYLKQGIIKAHVSETLSFEEMAIAHEQLESGRTVGKVVISLINEPE</sequence>
<dbReference type="Pfam" id="PF08240">
    <property type="entry name" value="ADH_N"/>
    <property type="match status" value="1"/>
</dbReference>
<reference evidence="3 4" key="1">
    <citation type="submission" date="2016-10" db="EMBL/GenBank/DDBJ databases">
        <authorList>
            <person name="de Groot N.N."/>
        </authorList>
    </citation>
    <scope>NUCLEOTIDE SEQUENCE [LARGE SCALE GENOMIC DNA]</scope>
    <source>
        <strain evidence="3 4">DSM 19033</strain>
    </source>
</reference>
<protein>
    <submittedName>
        <fullName evidence="3">NADPH:quinone reductase</fullName>
    </submittedName>
</protein>
<evidence type="ECO:0000256" key="1">
    <source>
        <dbReference type="ARBA" id="ARBA00023002"/>
    </source>
</evidence>